<keyword evidence="12" id="KW-0460">Magnesium</keyword>
<evidence type="ECO:0000256" key="5">
    <source>
        <dbReference type="ARBA" id="ARBA00022527"/>
    </source>
</evidence>
<dbReference type="InterPro" id="IPR017441">
    <property type="entry name" value="Protein_kinase_ATP_BS"/>
</dbReference>
<evidence type="ECO:0000256" key="10">
    <source>
        <dbReference type="ARBA" id="ARBA00022777"/>
    </source>
</evidence>
<evidence type="ECO:0000256" key="14">
    <source>
        <dbReference type="ARBA" id="ARBA00048679"/>
    </source>
</evidence>
<dbReference type="PROSITE" id="PS00108">
    <property type="entry name" value="PROTEIN_KINASE_ST"/>
    <property type="match status" value="1"/>
</dbReference>
<comment type="catalytic activity">
    <reaction evidence="14">
        <text>L-seryl-[protein] + ATP = O-phospho-L-seryl-[protein] + ADP + H(+)</text>
        <dbReference type="Rhea" id="RHEA:17989"/>
        <dbReference type="Rhea" id="RHEA-COMP:9863"/>
        <dbReference type="Rhea" id="RHEA-COMP:11604"/>
        <dbReference type="ChEBI" id="CHEBI:15378"/>
        <dbReference type="ChEBI" id="CHEBI:29999"/>
        <dbReference type="ChEBI" id="CHEBI:30616"/>
        <dbReference type="ChEBI" id="CHEBI:83421"/>
        <dbReference type="ChEBI" id="CHEBI:456216"/>
        <dbReference type="EC" id="2.7.11.1"/>
    </reaction>
</comment>
<keyword evidence="7" id="KW-0808">Transferase</keyword>
<dbReference type="GO" id="GO:0004674">
    <property type="term" value="F:protein serine/threonine kinase activity"/>
    <property type="evidence" value="ECO:0007669"/>
    <property type="project" value="UniProtKB-KW"/>
</dbReference>
<dbReference type="FunFam" id="1.10.510.10:FF:000024">
    <property type="entry name" value="Probable serine/threonine-protein kinase cot-1"/>
    <property type="match status" value="1"/>
</dbReference>
<dbReference type="SMART" id="SM00220">
    <property type="entry name" value="S_TKc"/>
    <property type="match status" value="1"/>
</dbReference>
<feature type="compositionally biased region" description="Basic and acidic residues" evidence="15">
    <location>
        <begin position="514"/>
        <end position="523"/>
    </location>
</feature>
<dbReference type="GO" id="GO:1900181">
    <property type="term" value="P:negative regulation of protein localization to nucleus"/>
    <property type="evidence" value="ECO:0007669"/>
    <property type="project" value="UniProtKB-ARBA"/>
</dbReference>
<keyword evidence="5" id="KW-0723">Serine/threonine-protein kinase</keyword>
<feature type="region of interest" description="Disordered" evidence="15">
    <location>
        <begin position="366"/>
        <end position="547"/>
    </location>
</feature>
<feature type="compositionally biased region" description="Basic and acidic residues" evidence="15">
    <location>
        <begin position="1006"/>
        <end position="1017"/>
    </location>
</feature>
<evidence type="ECO:0000256" key="1">
    <source>
        <dbReference type="ARBA" id="ARBA00001946"/>
    </source>
</evidence>
<feature type="compositionally biased region" description="Polar residues" evidence="15">
    <location>
        <begin position="103"/>
        <end position="114"/>
    </location>
</feature>
<dbReference type="PROSITE" id="PS50011">
    <property type="entry name" value="PROTEIN_KINASE_DOM"/>
    <property type="match status" value="1"/>
</dbReference>
<feature type="compositionally biased region" description="Low complexity" evidence="15">
    <location>
        <begin position="995"/>
        <end position="1005"/>
    </location>
</feature>
<dbReference type="PROSITE" id="PS00107">
    <property type="entry name" value="PROTEIN_KINASE_ATP"/>
    <property type="match status" value="1"/>
</dbReference>
<comment type="subcellular location">
    <subcellularLocation>
        <location evidence="2">Cytoplasm</location>
    </subcellularLocation>
</comment>
<dbReference type="EMBL" id="OB661035">
    <property type="protein sequence ID" value="CAD7227102.1"/>
    <property type="molecule type" value="Genomic_DNA"/>
</dbReference>
<keyword evidence="11" id="KW-0067">ATP-binding</keyword>
<feature type="compositionally biased region" description="Low complexity" evidence="15">
    <location>
        <begin position="294"/>
        <end position="311"/>
    </location>
</feature>
<dbReference type="Gene3D" id="1.10.510.10">
    <property type="entry name" value="Transferase(Phosphotransferase) domain 1"/>
    <property type="match status" value="2"/>
</dbReference>
<feature type="region of interest" description="Disordered" evidence="15">
    <location>
        <begin position="92"/>
        <end position="117"/>
    </location>
</feature>
<dbReference type="GO" id="GO:0007010">
    <property type="term" value="P:cytoskeleton organization"/>
    <property type="evidence" value="ECO:0007669"/>
    <property type="project" value="UniProtKB-ARBA"/>
</dbReference>
<dbReference type="SUPFAM" id="SSF56112">
    <property type="entry name" value="Protein kinase-like (PK-like)"/>
    <property type="match status" value="1"/>
</dbReference>
<evidence type="ECO:0000256" key="9">
    <source>
        <dbReference type="ARBA" id="ARBA00022741"/>
    </source>
</evidence>
<evidence type="ECO:0000259" key="16">
    <source>
        <dbReference type="PROSITE" id="PS50011"/>
    </source>
</evidence>
<comment type="catalytic activity">
    <reaction evidence="13">
        <text>L-threonyl-[protein] + ATP = O-phospho-L-threonyl-[protein] + ADP + H(+)</text>
        <dbReference type="Rhea" id="RHEA:46608"/>
        <dbReference type="Rhea" id="RHEA-COMP:11060"/>
        <dbReference type="Rhea" id="RHEA-COMP:11605"/>
        <dbReference type="ChEBI" id="CHEBI:15378"/>
        <dbReference type="ChEBI" id="CHEBI:30013"/>
        <dbReference type="ChEBI" id="CHEBI:30616"/>
        <dbReference type="ChEBI" id="CHEBI:61977"/>
        <dbReference type="ChEBI" id="CHEBI:456216"/>
        <dbReference type="EC" id="2.7.11.1"/>
    </reaction>
</comment>
<feature type="compositionally biased region" description="Low complexity" evidence="15">
    <location>
        <begin position="485"/>
        <end position="501"/>
    </location>
</feature>
<feature type="compositionally biased region" description="Pro residues" evidence="15">
    <location>
        <begin position="372"/>
        <end position="383"/>
    </location>
</feature>
<evidence type="ECO:0000256" key="8">
    <source>
        <dbReference type="ARBA" id="ARBA00022723"/>
    </source>
</evidence>
<feature type="region of interest" description="Disordered" evidence="15">
    <location>
        <begin position="986"/>
        <end position="1017"/>
    </location>
</feature>
<keyword evidence="10" id="KW-0418">Kinase</keyword>
<dbReference type="GO" id="GO:0005524">
    <property type="term" value="F:ATP binding"/>
    <property type="evidence" value="ECO:0007669"/>
    <property type="project" value="UniProtKB-UniRule"/>
</dbReference>
<dbReference type="InterPro" id="IPR049761">
    <property type="entry name" value="LATS1-like_MobB"/>
</dbReference>
<evidence type="ECO:0000256" key="13">
    <source>
        <dbReference type="ARBA" id="ARBA00047899"/>
    </source>
</evidence>
<comment type="cofactor">
    <cofactor evidence="1">
        <name>Mg(2+)</name>
        <dbReference type="ChEBI" id="CHEBI:18420"/>
    </cofactor>
</comment>
<dbReference type="EC" id="2.7.11.1" evidence="3"/>
<evidence type="ECO:0000256" key="12">
    <source>
        <dbReference type="ARBA" id="ARBA00022842"/>
    </source>
</evidence>
<protein>
    <recommendedName>
        <fullName evidence="3">non-specific serine/threonine protein kinase</fullName>
        <ecNumber evidence="3">2.7.11.1</ecNumber>
    </recommendedName>
</protein>
<evidence type="ECO:0000256" key="7">
    <source>
        <dbReference type="ARBA" id="ARBA00022679"/>
    </source>
</evidence>
<feature type="compositionally biased region" description="Pro residues" evidence="15">
    <location>
        <begin position="155"/>
        <end position="178"/>
    </location>
</feature>
<dbReference type="Gene3D" id="3.30.200.20">
    <property type="entry name" value="Phosphorylase Kinase, domain 1"/>
    <property type="match status" value="1"/>
</dbReference>
<feature type="compositionally biased region" description="Polar residues" evidence="15">
    <location>
        <begin position="231"/>
        <end position="251"/>
    </location>
</feature>
<feature type="compositionally biased region" description="Basic and acidic residues" evidence="15">
    <location>
        <begin position="535"/>
        <end position="547"/>
    </location>
</feature>
<keyword evidence="9" id="KW-0547">Nucleotide-binding</keyword>
<keyword evidence="4" id="KW-0963">Cytoplasm</keyword>
<evidence type="ECO:0000256" key="6">
    <source>
        <dbReference type="ARBA" id="ARBA00022553"/>
    </source>
</evidence>
<accession>A0A7R8ZPT6</accession>
<organism evidence="17">
    <name type="scientific">Cyprideis torosa</name>
    <dbReference type="NCBI Taxonomy" id="163714"/>
    <lineage>
        <taxon>Eukaryota</taxon>
        <taxon>Metazoa</taxon>
        <taxon>Ecdysozoa</taxon>
        <taxon>Arthropoda</taxon>
        <taxon>Crustacea</taxon>
        <taxon>Oligostraca</taxon>
        <taxon>Ostracoda</taxon>
        <taxon>Podocopa</taxon>
        <taxon>Podocopida</taxon>
        <taxon>Cytherocopina</taxon>
        <taxon>Cytheroidea</taxon>
        <taxon>Cytherideidae</taxon>
        <taxon>Cyprideis</taxon>
    </lineage>
</organism>
<dbReference type="CDD" id="cd05598">
    <property type="entry name" value="STKc_LATS"/>
    <property type="match status" value="1"/>
</dbReference>
<gene>
    <name evidence="17" type="ORF">CTOB1V02_LOCUS5011</name>
</gene>
<sequence length="1017" mass="111467">MSKERSQALLREGALKTICASEKPLTIENLAAFTRGGTGRDPPSASPTSTPLNGLLGDTVGIKSLSNYNQKALAKIRSSLRPYATIYSSSAASTVSNYTTTSGVNSGSGYSSCGESREDGSCGIRVSYNEDESQPHWDCGGACGRPYYLDRPESPRSPPPPLPPPRMNGHGPPTPPGRPHGLCAPGRESPPVPPPRNHVNGNTPTPPAPPPSLQLLKRMSPVHKLSDHRSTNSSPRGTSPIIQNGRTSGCSVVNGRPSPMVVQNSMLAQQQLNQQLQALSICAAQQRGHSPTASLHSHSHQSWSAHSSPRTQPSPPPLPPSPGVAIGARAAKATAPVIMQSVKSTQVQKPVLQTAVAVQPLHTQPGVALGVPHPPQPPPPSYHPHPHAGSVSVVVSQSSPVVPPPPSYPHSQSGPVLPPKGIQPPSAVPPPPLPPHNHPLPPPPPYSSSTASSSTVSASTSTTTPVINTISSVLEKDSLPPGPSSPRCLSPAPSSSSGAPSDQGGPTVSNTPERGGEGNEGKTSHQSPIPQRKQLSREIEEERRESRIRNFSPQAFKFFMEQHVENVLKQTQERQYRREQLEQEMSVVGISDEAKEQMRKMLSQKETNYIRLKRSRMDKSFFTKIKTIGVGAFGEVALVKNDMNQLYAMKTLRKTDVLKRNQVAHVKAERDILSEADNEWVVKLYYSFQDKESLYFVMAYIPGGDLMSLLIRMGIFSEPLARFYMAELVMAIESVHKMGFIHRDIKPDNILIDRDGHIKLTDFGLCTGFRWTHNSKYYQRNGHVRQDSMDPDEDWEGACHCKKPLERRRRRQLHQRCQAHSLVGTPNYISPEVLMRVGYTQLCDWWSAGVILFEMLIGHPPFLADSPAETQMKIIHFRETMRIPPTPEVTPEAEDIMRRLLTGAESRLGKDGAQEIKEHPFFHPLGDVNAIRKTEAPYIPKIKYPTDTSNFDPVDETKVRDDDAHPLPDADNHAFFEFTFRRFFEEGGGVPLRPPSTSNSSSRSGSRAEDKAAPVYV</sequence>
<name>A0A7R8ZPT6_9CRUS</name>
<dbReference type="InterPro" id="IPR000719">
    <property type="entry name" value="Prot_kinase_dom"/>
</dbReference>
<dbReference type="FunFam" id="3.30.200.20:FF:000391">
    <property type="entry name" value="Large tumor suppressor kinase 1"/>
    <property type="match status" value="1"/>
</dbReference>
<evidence type="ECO:0000256" key="2">
    <source>
        <dbReference type="ARBA" id="ARBA00004496"/>
    </source>
</evidence>
<evidence type="ECO:0000256" key="15">
    <source>
        <dbReference type="SAM" id="MobiDB-lite"/>
    </source>
</evidence>
<feature type="compositionally biased region" description="Low complexity" evidence="15">
    <location>
        <begin position="390"/>
        <end position="400"/>
    </location>
</feature>
<evidence type="ECO:0000256" key="3">
    <source>
        <dbReference type="ARBA" id="ARBA00012513"/>
    </source>
</evidence>
<feature type="region of interest" description="Disordered" evidence="15">
    <location>
        <begin position="31"/>
        <end position="52"/>
    </location>
</feature>
<evidence type="ECO:0000256" key="4">
    <source>
        <dbReference type="ARBA" id="ARBA00022490"/>
    </source>
</evidence>
<dbReference type="Pfam" id="PF00069">
    <property type="entry name" value="Pkinase"/>
    <property type="match status" value="2"/>
</dbReference>
<dbReference type="InterPro" id="IPR011009">
    <property type="entry name" value="Kinase-like_dom_sf"/>
</dbReference>
<dbReference type="GO" id="GO:0071944">
    <property type="term" value="C:cell periphery"/>
    <property type="evidence" value="ECO:0007669"/>
    <property type="project" value="UniProtKB-ARBA"/>
</dbReference>
<proteinExistence type="predicted"/>
<dbReference type="GO" id="GO:0005737">
    <property type="term" value="C:cytoplasm"/>
    <property type="evidence" value="ECO:0007669"/>
    <property type="project" value="UniProtKB-SubCell"/>
</dbReference>
<dbReference type="OrthoDB" id="3638488at2759"/>
<dbReference type="CDD" id="cd21778">
    <property type="entry name" value="MobB_LATS1"/>
    <property type="match status" value="1"/>
</dbReference>
<dbReference type="PANTHER" id="PTHR22988:SF76">
    <property type="entry name" value="CHROMOSOME UNDETERMINED SCAFFOLD_135, WHOLE GENOME SHOTGUN SEQUENCE"/>
    <property type="match status" value="1"/>
</dbReference>
<feature type="domain" description="Protein kinase" evidence="16">
    <location>
        <begin position="622"/>
        <end position="922"/>
    </location>
</feature>
<feature type="region of interest" description="Disordered" evidence="15">
    <location>
        <begin position="148"/>
        <end position="252"/>
    </location>
</feature>
<keyword evidence="6" id="KW-0597">Phosphoprotein</keyword>
<dbReference type="GO" id="GO:0046872">
    <property type="term" value="F:metal ion binding"/>
    <property type="evidence" value="ECO:0007669"/>
    <property type="project" value="UniProtKB-KW"/>
</dbReference>
<reference evidence="17" key="1">
    <citation type="submission" date="2020-11" db="EMBL/GenBank/DDBJ databases">
        <authorList>
            <person name="Tran Van P."/>
        </authorList>
    </citation>
    <scope>NUCLEOTIDE SEQUENCE</scope>
</reference>
<feature type="compositionally biased region" description="Low complexity" evidence="15">
    <location>
        <begin position="447"/>
        <end position="465"/>
    </location>
</feature>
<feature type="compositionally biased region" description="Pro residues" evidence="15">
    <location>
        <begin position="312"/>
        <end position="322"/>
    </location>
</feature>
<dbReference type="AlphaFoldDB" id="A0A7R8ZPT6"/>
<keyword evidence="8" id="KW-0479">Metal-binding</keyword>
<dbReference type="InterPro" id="IPR050839">
    <property type="entry name" value="Rho-assoc_Ser/Thr_Kinase"/>
</dbReference>
<evidence type="ECO:0000256" key="11">
    <source>
        <dbReference type="ARBA" id="ARBA00022840"/>
    </source>
</evidence>
<dbReference type="PANTHER" id="PTHR22988">
    <property type="entry name" value="MYOTONIC DYSTROPHY S/T KINASE-RELATED"/>
    <property type="match status" value="1"/>
</dbReference>
<feature type="compositionally biased region" description="Low complexity" evidence="15">
    <location>
        <begin position="92"/>
        <end position="102"/>
    </location>
</feature>
<evidence type="ECO:0000313" key="17">
    <source>
        <dbReference type="EMBL" id="CAD7227102.1"/>
    </source>
</evidence>
<feature type="region of interest" description="Disordered" evidence="15">
    <location>
        <begin position="289"/>
        <end position="325"/>
    </location>
</feature>
<feature type="compositionally biased region" description="Pro residues" evidence="15">
    <location>
        <begin position="416"/>
        <end position="446"/>
    </location>
</feature>
<dbReference type="InterPro" id="IPR008271">
    <property type="entry name" value="Ser/Thr_kinase_AS"/>
</dbReference>